<comment type="subunit">
    <text evidence="2">Homotetramer.</text>
</comment>
<proteinExistence type="inferred from homology"/>
<evidence type="ECO:0000256" key="7">
    <source>
        <dbReference type="ARBA" id="ARBA00079653"/>
    </source>
</evidence>
<reference evidence="10" key="2">
    <citation type="submission" date="2020-09" db="EMBL/GenBank/DDBJ databases">
        <authorList>
            <person name="Sun Q."/>
            <person name="Zhou Y."/>
        </authorList>
    </citation>
    <scope>NUCLEOTIDE SEQUENCE</scope>
    <source>
        <strain evidence="10">CGMCC 1.16067</strain>
    </source>
</reference>
<dbReference type="GO" id="GO:0047617">
    <property type="term" value="F:fatty acyl-CoA hydrolase activity"/>
    <property type="evidence" value="ECO:0007669"/>
    <property type="project" value="UniProtKB-EC"/>
</dbReference>
<dbReference type="Pfam" id="PF13622">
    <property type="entry name" value="4HBT_3"/>
    <property type="match status" value="1"/>
</dbReference>
<evidence type="ECO:0000313" key="10">
    <source>
        <dbReference type="EMBL" id="GGF32955.1"/>
    </source>
</evidence>
<dbReference type="Proteomes" id="UP000649179">
    <property type="component" value="Unassembled WGS sequence"/>
</dbReference>
<name>A0A917B9H5_9ACTN</name>
<comment type="catalytic activity">
    <reaction evidence="5">
        <text>a fatty acyl-CoA + H2O = a fatty acid + CoA + H(+)</text>
        <dbReference type="Rhea" id="RHEA:16781"/>
        <dbReference type="ChEBI" id="CHEBI:15377"/>
        <dbReference type="ChEBI" id="CHEBI:15378"/>
        <dbReference type="ChEBI" id="CHEBI:28868"/>
        <dbReference type="ChEBI" id="CHEBI:57287"/>
        <dbReference type="ChEBI" id="CHEBI:77636"/>
        <dbReference type="EC" id="3.1.2.20"/>
    </reaction>
    <physiologicalReaction direction="left-to-right" evidence="5">
        <dbReference type="Rhea" id="RHEA:16782"/>
    </physiologicalReaction>
</comment>
<evidence type="ECO:0000259" key="8">
    <source>
        <dbReference type="Pfam" id="PF02551"/>
    </source>
</evidence>
<dbReference type="Pfam" id="PF02551">
    <property type="entry name" value="Acyl_CoA_thio"/>
    <property type="match status" value="1"/>
</dbReference>
<dbReference type="PANTHER" id="PTHR11066">
    <property type="entry name" value="ACYL-COA THIOESTERASE"/>
    <property type="match status" value="1"/>
</dbReference>
<sequence>MPESVDDLLAILDLERIEDTLYRGDSPQTERQRTFGGQVAAQALAASDHTVDDDFAVHSLHSYFLRPGDPTVPIVYDVDDLRDGRSFVTRRVAARQHGKEIYFSTLNYQREQDGWSHQDAMPQVPGPEECPSLADLMGARSPEAAEAWAKEWSALDMRLAGSSVSIPGVPDLQDDEHPGRQRMWIRVAGDLPDEPKLHRAAFTFASDLSLLSVTLLPHGVSIGSRRVKPASLDHSIWFHRPMRADRWWLYDQVSPSAQGGRGLAIGRVFAEDGTLLASVAQEGMIRRVDPAG</sequence>
<evidence type="ECO:0000256" key="4">
    <source>
        <dbReference type="ARBA" id="ARBA00023098"/>
    </source>
</evidence>
<evidence type="ECO:0000256" key="2">
    <source>
        <dbReference type="ARBA" id="ARBA00011881"/>
    </source>
</evidence>
<dbReference type="InterPro" id="IPR025652">
    <property type="entry name" value="TesB_C"/>
</dbReference>
<protein>
    <recommendedName>
        <fullName evidence="6">Acyl-CoA thioesterase 2</fullName>
    </recommendedName>
    <alternativeName>
        <fullName evidence="7">Thioesterase II</fullName>
    </alternativeName>
</protein>
<reference evidence="10" key="1">
    <citation type="journal article" date="2014" name="Int. J. Syst. Evol. Microbiol.">
        <title>Complete genome sequence of Corynebacterium casei LMG S-19264T (=DSM 44701T), isolated from a smear-ripened cheese.</title>
        <authorList>
            <consortium name="US DOE Joint Genome Institute (JGI-PGF)"/>
            <person name="Walter F."/>
            <person name="Albersmeier A."/>
            <person name="Kalinowski J."/>
            <person name="Ruckert C."/>
        </authorList>
    </citation>
    <scope>NUCLEOTIDE SEQUENCE</scope>
    <source>
        <strain evidence="10">CGMCC 1.16067</strain>
    </source>
</reference>
<dbReference type="EMBL" id="BMKQ01000001">
    <property type="protein sequence ID" value="GGF32955.1"/>
    <property type="molecule type" value="Genomic_DNA"/>
</dbReference>
<dbReference type="GO" id="GO:0006637">
    <property type="term" value="P:acyl-CoA metabolic process"/>
    <property type="evidence" value="ECO:0007669"/>
    <property type="project" value="InterPro"/>
</dbReference>
<comment type="caution">
    <text evidence="10">The sequence shown here is derived from an EMBL/GenBank/DDBJ whole genome shotgun (WGS) entry which is preliminary data.</text>
</comment>
<dbReference type="InterPro" id="IPR042171">
    <property type="entry name" value="Acyl-CoA_hotdog"/>
</dbReference>
<dbReference type="InterPro" id="IPR003703">
    <property type="entry name" value="Acyl_CoA_thio"/>
</dbReference>
<evidence type="ECO:0000256" key="1">
    <source>
        <dbReference type="ARBA" id="ARBA00006538"/>
    </source>
</evidence>
<evidence type="ECO:0000259" key="9">
    <source>
        <dbReference type="Pfam" id="PF13622"/>
    </source>
</evidence>
<keyword evidence="3" id="KW-0378">Hydrolase</keyword>
<feature type="domain" description="Acyl-CoA thioesterase-like N-terminal HotDog" evidence="9">
    <location>
        <begin position="33"/>
        <end position="101"/>
    </location>
</feature>
<dbReference type="GO" id="GO:0009062">
    <property type="term" value="P:fatty acid catabolic process"/>
    <property type="evidence" value="ECO:0007669"/>
    <property type="project" value="TreeGrafter"/>
</dbReference>
<comment type="similarity">
    <text evidence="1">Belongs to the C/M/P thioester hydrolase family.</text>
</comment>
<dbReference type="InterPro" id="IPR049449">
    <property type="entry name" value="TesB_ACOT8-like_N"/>
</dbReference>
<keyword evidence="4" id="KW-0443">Lipid metabolism</keyword>
<keyword evidence="11" id="KW-1185">Reference proteome</keyword>
<dbReference type="InterPro" id="IPR029069">
    <property type="entry name" value="HotDog_dom_sf"/>
</dbReference>
<feature type="domain" description="Acyl-CoA thioesterase 2 C-terminal" evidence="8">
    <location>
        <begin position="178"/>
        <end position="284"/>
    </location>
</feature>
<dbReference type="Gene3D" id="2.40.160.210">
    <property type="entry name" value="Acyl-CoA thioesterase, double hotdog domain"/>
    <property type="match status" value="1"/>
</dbReference>
<accession>A0A917B9H5</accession>
<evidence type="ECO:0000256" key="5">
    <source>
        <dbReference type="ARBA" id="ARBA00050943"/>
    </source>
</evidence>
<gene>
    <name evidence="10" type="primary">tesB</name>
    <name evidence="10" type="ORF">GCM10011519_03020</name>
</gene>
<dbReference type="PANTHER" id="PTHR11066:SF34">
    <property type="entry name" value="ACYL-COENZYME A THIOESTERASE 8"/>
    <property type="match status" value="1"/>
</dbReference>
<dbReference type="AlphaFoldDB" id="A0A917B9H5"/>
<dbReference type="FunFam" id="2.40.160.210:FF:000001">
    <property type="entry name" value="Acyl-CoA thioesterase II"/>
    <property type="match status" value="1"/>
</dbReference>
<dbReference type="SUPFAM" id="SSF54637">
    <property type="entry name" value="Thioesterase/thiol ester dehydrase-isomerase"/>
    <property type="match status" value="2"/>
</dbReference>
<evidence type="ECO:0000256" key="3">
    <source>
        <dbReference type="ARBA" id="ARBA00022801"/>
    </source>
</evidence>
<dbReference type="CDD" id="cd03444">
    <property type="entry name" value="Thioesterase_II_repeat1"/>
    <property type="match status" value="1"/>
</dbReference>
<organism evidence="10 11">
    <name type="scientific">Marmoricola endophyticus</name>
    <dbReference type="NCBI Taxonomy" id="2040280"/>
    <lineage>
        <taxon>Bacteria</taxon>
        <taxon>Bacillati</taxon>
        <taxon>Actinomycetota</taxon>
        <taxon>Actinomycetes</taxon>
        <taxon>Propionibacteriales</taxon>
        <taxon>Nocardioidaceae</taxon>
        <taxon>Marmoricola</taxon>
    </lineage>
</organism>
<evidence type="ECO:0000256" key="6">
    <source>
        <dbReference type="ARBA" id="ARBA00071120"/>
    </source>
</evidence>
<dbReference type="RefSeq" id="WP_188777600.1">
    <property type="nucleotide sequence ID" value="NZ_BMKQ01000001.1"/>
</dbReference>
<dbReference type="CDD" id="cd03445">
    <property type="entry name" value="Thioesterase_II_repeat2"/>
    <property type="match status" value="1"/>
</dbReference>
<evidence type="ECO:0000313" key="11">
    <source>
        <dbReference type="Proteomes" id="UP000649179"/>
    </source>
</evidence>